<dbReference type="Proteomes" id="UP001148018">
    <property type="component" value="Unassembled WGS sequence"/>
</dbReference>
<evidence type="ECO:0000313" key="3">
    <source>
        <dbReference type="Proteomes" id="UP001148018"/>
    </source>
</evidence>
<accession>A0A9Q0DJU4</accession>
<evidence type="ECO:0000256" key="1">
    <source>
        <dbReference type="SAM" id="MobiDB-lite"/>
    </source>
</evidence>
<comment type="caution">
    <text evidence="2">The sequence shown here is derived from an EMBL/GenBank/DDBJ whole genome shotgun (WGS) entry which is preliminary data.</text>
</comment>
<sequence length="63" mass="6880">CSMRTPLVRLHTGEEEDMKSCDWSGGMQADQQADKQGSTEEAAETPLSWWGRCASHKPLGSGL</sequence>
<keyword evidence="3" id="KW-1185">Reference proteome</keyword>
<feature type="non-terminal residue" evidence="2">
    <location>
        <position position="1"/>
    </location>
</feature>
<evidence type="ECO:0000313" key="2">
    <source>
        <dbReference type="EMBL" id="KAJ3587927.1"/>
    </source>
</evidence>
<feature type="region of interest" description="Disordered" evidence="1">
    <location>
        <begin position="1"/>
        <end position="49"/>
    </location>
</feature>
<organism evidence="2 3">
    <name type="scientific">Muraenolepis orangiensis</name>
    <name type="common">Patagonian moray cod</name>
    <dbReference type="NCBI Taxonomy" id="630683"/>
    <lineage>
        <taxon>Eukaryota</taxon>
        <taxon>Metazoa</taxon>
        <taxon>Chordata</taxon>
        <taxon>Craniata</taxon>
        <taxon>Vertebrata</taxon>
        <taxon>Euteleostomi</taxon>
        <taxon>Actinopterygii</taxon>
        <taxon>Neopterygii</taxon>
        <taxon>Teleostei</taxon>
        <taxon>Neoteleostei</taxon>
        <taxon>Acanthomorphata</taxon>
        <taxon>Zeiogadaria</taxon>
        <taxon>Gadariae</taxon>
        <taxon>Gadiformes</taxon>
        <taxon>Muraenolepidoidei</taxon>
        <taxon>Muraenolepididae</taxon>
        <taxon>Muraenolepis</taxon>
    </lineage>
</organism>
<protein>
    <submittedName>
        <fullName evidence="2">Uncharacterized protein</fullName>
    </submittedName>
</protein>
<dbReference type="AlphaFoldDB" id="A0A9Q0DJU4"/>
<dbReference type="EMBL" id="JANIIK010000116">
    <property type="protein sequence ID" value="KAJ3587927.1"/>
    <property type="molecule type" value="Genomic_DNA"/>
</dbReference>
<name>A0A9Q0DJU4_9TELE</name>
<gene>
    <name evidence="2" type="ORF">NHX12_011522</name>
</gene>
<proteinExistence type="predicted"/>
<reference evidence="2" key="1">
    <citation type="submission" date="2022-07" db="EMBL/GenBank/DDBJ databases">
        <title>Chromosome-level genome of Muraenolepis orangiensis.</title>
        <authorList>
            <person name="Kim J."/>
        </authorList>
    </citation>
    <scope>NUCLEOTIDE SEQUENCE</scope>
    <source>
        <strain evidence="2">KU_S4_2022</strain>
        <tissue evidence="2">Muscle</tissue>
    </source>
</reference>